<reference evidence="1 2" key="1">
    <citation type="submission" date="2019-01" db="EMBL/GenBank/DDBJ databases">
        <title>Draft genome sequences of three monokaryotic isolates of the white-rot basidiomycete fungus Dichomitus squalens.</title>
        <authorList>
            <consortium name="DOE Joint Genome Institute"/>
            <person name="Lopez S.C."/>
            <person name="Andreopoulos B."/>
            <person name="Pangilinan J."/>
            <person name="Lipzen A."/>
            <person name="Riley R."/>
            <person name="Ahrendt S."/>
            <person name="Ng V."/>
            <person name="Barry K."/>
            <person name="Daum C."/>
            <person name="Grigoriev I.V."/>
            <person name="Hilden K.S."/>
            <person name="Makela M.R."/>
            <person name="de Vries R.P."/>
        </authorList>
    </citation>
    <scope>NUCLEOTIDE SEQUENCE [LARGE SCALE GENOMIC DNA]</scope>
    <source>
        <strain evidence="1 2">CBS 464.89</strain>
    </source>
</reference>
<accession>A0A4Q9QEY1</accession>
<evidence type="ECO:0000313" key="2">
    <source>
        <dbReference type="Proteomes" id="UP000292082"/>
    </source>
</evidence>
<protein>
    <submittedName>
        <fullName evidence="1">Uncharacterized protein</fullName>
    </submittedName>
</protein>
<dbReference type="Proteomes" id="UP000292082">
    <property type="component" value="Unassembled WGS sequence"/>
</dbReference>
<evidence type="ECO:0000313" key="1">
    <source>
        <dbReference type="EMBL" id="TBU65930.1"/>
    </source>
</evidence>
<name>A0A4Q9QEY1_9APHY</name>
<dbReference type="EMBL" id="ML145084">
    <property type="protein sequence ID" value="TBU65930.1"/>
    <property type="molecule type" value="Genomic_DNA"/>
</dbReference>
<proteinExistence type="predicted"/>
<sequence>MQLVHNDRLCNIWTSCGQLMGGSGSSRTRSANCSLLRRNGYGRGLARCSFPSARLTIESNPRLTPARDYLSHRRGGVRITFRVPHLPKKPGADAFNVLALACYGQNLWRNPFPSPTCPSTLAATDTDRAPLSCVLSNLALLRPRPHVSQLDSDLILICPSRRNMAQSSREAVRYADVIVLWRIVFGSFFLCPPANHPGSFV</sequence>
<gene>
    <name evidence="1" type="ORF">BD310DRAFT_33154</name>
</gene>
<organism evidence="1 2">
    <name type="scientific">Dichomitus squalens</name>
    <dbReference type="NCBI Taxonomy" id="114155"/>
    <lineage>
        <taxon>Eukaryota</taxon>
        <taxon>Fungi</taxon>
        <taxon>Dikarya</taxon>
        <taxon>Basidiomycota</taxon>
        <taxon>Agaricomycotina</taxon>
        <taxon>Agaricomycetes</taxon>
        <taxon>Polyporales</taxon>
        <taxon>Polyporaceae</taxon>
        <taxon>Dichomitus</taxon>
    </lineage>
</organism>
<dbReference type="AlphaFoldDB" id="A0A4Q9QEY1"/>
<keyword evidence="2" id="KW-1185">Reference proteome</keyword>